<dbReference type="SUPFAM" id="SSF52833">
    <property type="entry name" value="Thioredoxin-like"/>
    <property type="match status" value="1"/>
</dbReference>
<dbReference type="InterPro" id="IPR036282">
    <property type="entry name" value="Glutathione-S-Trfase_C_sf"/>
</dbReference>
<dbReference type="PROSITE" id="PS50405">
    <property type="entry name" value="GST_CTER"/>
    <property type="match status" value="2"/>
</dbReference>
<dbReference type="Pfam" id="PF13417">
    <property type="entry name" value="GST_N_3"/>
    <property type="match status" value="1"/>
</dbReference>
<feature type="domain" description="GST N-terminal" evidence="2">
    <location>
        <begin position="10"/>
        <end position="91"/>
    </location>
</feature>
<dbReference type="Pfam" id="PF00043">
    <property type="entry name" value="GST_C"/>
    <property type="match status" value="2"/>
</dbReference>
<accession>A0A4Z0C2M9</accession>
<dbReference type="InterPro" id="IPR004045">
    <property type="entry name" value="Glutathione_S-Trfase_N"/>
</dbReference>
<dbReference type="InterPro" id="IPR004046">
    <property type="entry name" value="GST_C"/>
</dbReference>
<dbReference type="SFLD" id="SFLDS00019">
    <property type="entry name" value="Glutathione_Transferase_(cytos"/>
    <property type="match status" value="1"/>
</dbReference>
<gene>
    <name evidence="4" type="ORF">EZ313_04550</name>
</gene>
<evidence type="ECO:0000256" key="1">
    <source>
        <dbReference type="SAM" id="MobiDB-lite"/>
    </source>
</evidence>
<comment type="caution">
    <text evidence="4">The sequence shown here is derived from an EMBL/GenBank/DDBJ whole genome shotgun (WGS) entry which is preliminary data.</text>
</comment>
<evidence type="ECO:0000259" key="3">
    <source>
        <dbReference type="PROSITE" id="PS50405"/>
    </source>
</evidence>
<dbReference type="Gene3D" id="1.20.1050.10">
    <property type="match status" value="2"/>
</dbReference>
<dbReference type="SFLD" id="SFLDG00358">
    <property type="entry name" value="Main_(cytGST)"/>
    <property type="match status" value="1"/>
</dbReference>
<evidence type="ECO:0000259" key="2">
    <source>
        <dbReference type="PROSITE" id="PS50404"/>
    </source>
</evidence>
<dbReference type="InterPro" id="IPR036249">
    <property type="entry name" value="Thioredoxin-like_sf"/>
</dbReference>
<dbReference type="RefSeq" id="WP_135262012.1">
    <property type="nucleotide sequence ID" value="NZ_SMLM01000001.1"/>
</dbReference>
<dbReference type="SUPFAM" id="SSF47616">
    <property type="entry name" value="GST C-terminal domain-like"/>
    <property type="match status" value="2"/>
</dbReference>
<feature type="domain" description="GST C-terminal" evidence="3">
    <location>
        <begin position="404"/>
        <end position="524"/>
    </location>
</feature>
<dbReference type="CDD" id="cd00299">
    <property type="entry name" value="GST_C_family"/>
    <property type="match status" value="1"/>
</dbReference>
<dbReference type="PANTHER" id="PTHR44051:SF8">
    <property type="entry name" value="GLUTATHIONE S-TRANSFERASE GSTA"/>
    <property type="match status" value="1"/>
</dbReference>
<name>A0A4Z0C2M9_9BURK</name>
<dbReference type="CDD" id="cd00570">
    <property type="entry name" value="GST_N_family"/>
    <property type="match status" value="1"/>
</dbReference>
<dbReference type="OrthoDB" id="5958450at2"/>
<organism evidence="4 5">
    <name type="scientific">Ramlibacter henchirensis</name>
    <dbReference type="NCBI Taxonomy" id="204072"/>
    <lineage>
        <taxon>Bacteria</taxon>
        <taxon>Pseudomonadati</taxon>
        <taxon>Pseudomonadota</taxon>
        <taxon>Betaproteobacteria</taxon>
        <taxon>Burkholderiales</taxon>
        <taxon>Comamonadaceae</taxon>
        <taxon>Ramlibacter</taxon>
    </lineage>
</organism>
<dbReference type="PANTHER" id="PTHR44051">
    <property type="entry name" value="GLUTATHIONE S-TRANSFERASE-RELATED"/>
    <property type="match status" value="1"/>
</dbReference>
<evidence type="ECO:0000313" key="4">
    <source>
        <dbReference type="EMBL" id="TFZ05927.1"/>
    </source>
</evidence>
<protein>
    <submittedName>
        <fullName evidence="4">Glutathione S-transferase family protein</fullName>
    </submittedName>
</protein>
<dbReference type="EMBL" id="SMLM01000001">
    <property type="protein sequence ID" value="TFZ05927.1"/>
    <property type="molecule type" value="Genomic_DNA"/>
</dbReference>
<dbReference type="GO" id="GO:0016740">
    <property type="term" value="F:transferase activity"/>
    <property type="evidence" value="ECO:0007669"/>
    <property type="project" value="UniProtKB-KW"/>
</dbReference>
<dbReference type="InterPro" id="IPR040079">
    <property type="entry name" value="Glutathione_S-Trfase"/>
</dbReference>
<sequence length="524" mass="59659">METRITGNPHGLLLYDYPASPCARRVRITLVEKGLAWDTQQIDLSRLEQRHPDYLAINPNGLVPVLAHGERVLWESSVITQYLDDAFPQPRLYPDDPWELAQVRAWQGAAQAMGKDYRPLLYQRLIGPIVRAKHSLEETLAIARLSTQEPADLHWEARVWNLAVLTPSEQEDTEERLYAWLDELEDALHGRVWLVGERFSQAEISVYPPVAMLPHLGISIDEVRYPRTRAWMHRLENRPSFVQTLTKQDKALQKLARSGVLAWLGRVVALAPRQRTLWQKAGLRVLRGMLLKADRANAPRAGRRQPIRKPQPARVPPASRTRPLWPVDLRMAAQPYVLRADEAAPETAALRRLLNELGLTCAFEPGPRDGSTVLRHGLREVRDVGAIAEYAAAVTGDDRWFPRDIHLLARARMWLAFDEAMHKEYLPLAWEKRPGANRPRFDRTPEHARALLRARLDTVEAELSSRPYLLGPRPCFADLALHARFSTFPGLGIAIGSGSHPAVREWLRRLEPVHAEADETIRVR</sequence>
<dbReference type="InterPro" id="IPR010987">
    <property type="entry name" value="Glutathione-S-Trfase_C-like"/>
</dbReference>
<reference evidence="4 5" key="1">
    <citation type="submission" date="2019-03" db="EMBL/GenBank/DDBJ databases">
        <title>Ramlibacter henchirensis DSM 14656, whole genome shotgun sequence.</title>
        <authorList>
            <person name="Zhang X."/>
            <person name="Feng G."/>
            <person name="Zhu H."/>
        </authorList>
    </citation>
    <scope>NUCLEOTIDE SEQUENCE [LARGE SCALE GENOMIC DNA]</scope>
    <source>
        <strain evidence="4 5">DSM 14656</strain>
    </source>
</reference>
<dbReference type="Gene3D" id="3.40.30.10">
    <property type="entry name" value="Glutaredoxin"/>
    <property type="match status" value="1"/>
</dbReference>
<keyword evidence="5" id="KW-1185">Reference proteome</keyword>
<feature type="region of interest" description="Disordered" evidence="1">
    <location>
        <begin position="297"/>
        <end position="320"/>
    </location>
</feature>
<keyword evidence="4" id="KW-0808">Transferase</keyword>
<dbReference type="PROSITE" id="PS50404">
    <property type="entry name" value="GST_NTER"/>
    <property type="match status" value="1"/>
</dbReference>
<dbReference type="AlphaFoldDB" id="A0A4Z0C2M9"/>
<feature type="domain" description="GST C-terminal" evidence="3">
    <location>
        <begin position="96"/>
        <end position="253"/>
    </location>
</feature>
<proteinExistence type="predicted"/>
<evidence type="ECO:0000313" key="5">
    <source>
        <dbReference type="Proteomes" id="UP000298180"/>
    </source>
</evidence>
<dbReference type="Proteomes" id="UP000298180">
    <property type="component" value="Unassembled WGS sequence"/>
</dbReference>